<reference evidence="3 4" key="1">
    <citation type="submission" date="2019-02" db="EMBL/GenBank/DDBJ databases">
        <title>Pedobacter sp. RP-1-13 sp. nov., isolated from Arctic soil.</title>
        <authorList>
            <person name="Dahal R.H."/>
        </authorList>
    </citation>
    <scope>NUCLEOTIDE SEQUENCE [LARGE SCALE GENOMIC DNA]</scope>
    <source>
        <strain evidence="3 4">RP-1-13</strain>
    </source>
</reference>
<dbReference type="RefSeq" id="WP_131553070.1">
    <property type="nucleotide sequence ID" value="NZ_SJSK01000002.1"/>
</dbReference>
<dbReference type="InterPro" id="IPR025665">
    <property type="entry name" value="Beta-barrel_OMP_2"/>
</dbReference>
<protein>
    <submittedName>
        <fullName evidence="3">PorT family protein</fullName>
    </submittedName>
</protein>
<keyword evidence="1" id="KW-0732">Signal</keyword>
<gene>
    <name evidence="3" type="ORF">EZ428_10380</name>
</gene>
<evidence type="ECO:0000313" key="3">
    <source>
        <dbReference type="EMBL" id="TCC92129.1"/>
    </source>
</evidence>
<evidence type="ECO:0000313" key="4">
    <source>
        <dbReference type="Proteomes" id="UP000292884"/>
    </source>
</evidence>
<feature type="chain" id="PRO_5020672343" evidence="1">
    <location>
        <begin position="21"/>
        <end position="212"/>
    </location>
</feature>
<evidence type="ECO:0000259" key="2">
    <source>
        <dbReference type="Pfam" id="PF13568"/>
    </source>
</evidence>
<feature type="domain" description="Outer membrane protein beta-barrel" evidence="2">
    <location>
        <begin position="20"/>
        <end position="189"/>
    </location>
</feature>
<comment type="caution">
    <text evidence="3">The sequence shown here is derived from an EMBL/GenBank/DDBJ whole genome shotgun (WGS) entry which is preliminary data.</text>
</comment>
<organism evidence="3 4">
    <name type="scientific">Pedobacter frigiditerrae</name>
    <dbReference type="NCBI Taxonomy" id="2530452"/>
    <lineage>
        <taxon>Bacteria</taxon>
        <taxon>Pseudomonadati</taxon>
        <taxon>Bacteroidota</taxon>
        <taxon>Sphingobacteriia</taxon>
        <taxon>Sphingobacteriales</taxon>
        <taxon>Sphingobacteriaceae</taxon>
        <taxon>Pedobacter</taxon>
    </lineage>
</organism>
<proteinExistence type="predicted"/>
<keyword evidence="4" id="KW-1185">Reference proteome</keyword>
<dbReference type="Proteomes" id="UP000292884">
    <property type="component" value="Unassembled WGS sequence"/>
</dbReference>
<accession>A0A4R0MXV2</accession>
<feature type="signal peptide" evidence="1">
    <location>
        <begin position="1"/>
        <end position="20"/>
    </location>
</feature>
<name>A0A4R0MXV2_9SPHI</name>
<sequence>MKKLLLSLTLVAGLSIAALAQEPVKFGVKAGVAFPSMSISTSGISVGFDSRTSFYVGGTADFAISNVISIQPGLTFISKGTKFNGDDFDFEDVSTGSNSATLNFSYIEIPVNLLANFKVGAGKVFFGGGPYYAFAVDAYGKSGGIKEDVDFDEDGFKRGDFGVNFLGGFQFYKGLNVHAGYGLGISSVIDDQEEIDVKFKNKVFTVGLGFTF</sequence>
<dbReference type="EMBL" id="SJSK01000002">
    <property type="protein sequence ID" value="TCC92129.1"/>
    <property type="molecule type" value="Genomic_DNA"/>
</dbReference>
<evidence type="ECO:0000256" key="1">
    <source>
        <dbReference type="SAM" id="SignalP"/>
    </source>
</evidence>
<dbReference type="Pfam" id="PF13568">
    <property type="entry name" value="OMP_b-brl_2"/>
    <property type="match status" value="1"/>
</dbReference>
<dbReference type="OrthoDB" id="1150878at2"/>
<dbReference type="AlphaFoldDB" id="A0A4R0MXV2"/>